<dbReference type="SUPFAM" id="SSF56436">
    <property type="entry name" value="C-type lectin-like"/>
    <property type="match status" value="2"/>
</dbReference>
<feature type="domain" description="C-type lectin" evidence="3">
    <location>
        <begin position="29"/>
        <end position="148"/>
    </location>
</feature>
<protein>
    <recommendedName>
        <fullName evidence="3">C-type lectin domain-containing protein</fullName>
    </recommendedName>
</protein>
<dbReference type="SMART" id="SM00034">
    <property type="entry name" value="CLECT"/>
    <property type="match status" value="2"/>
</dbReference>
<proteinExistence type="predicted"/>
<feature type="signal peptide" evidence="2">
    <location>
        <begin position="1"/>
        <end position="16"/>
    </location>
</feature>
<dbReference type="InterPro" id="IPR016187">
    <property type="entry name" value="CTDL_fold"/>
</dbReference>
<dbReference type="CDD" id="cd00037">
    <property type="entry name" value="CLECT"/>
    <property type="match status" value="2"/>
</dbReference>
<sequence length="299" mass="32579">MLYFLLIGLVVGSSLAATPCKNQDYDRLKNGKCYRLHKTPVDYPSAAGGCRLTHGKLAVIHNYTDNTEVGVWSAGWSAPEVWIGLVCPTLDTCKWQDGTDLDYTNFDDTPPNLNKGTCFYMEAGKVTLTTYNPWQNDDCAVQRMFICESIIDEPAISTVAPFTTPPVTQACGNYESYGNACYNVGRTRMGPGDAELACVADGGHLVSIHDSQTNDYVYGLLQRSGGQVAAWIGLRRLSNGVDIWTDGTRKDYDMVPAGLAVPSPSSLSISGTPDLLPKQWIPEAANATLPYVCRRPANF</sequence>
<dbReference type="PROSITE" id="PS50041">
    <property type="entry name" value="C_TYPE_LECTIN_2"/>
    <property type="match status" value="2"/>
</dbReference>
<keyword evidence="5" id="KW-1185">Reference proteome</keyword>
<feature type="domain" description="C-type lectin" evidence="3">
    <location>
        <begin position="177"/>
        <end position="294"/>
    </location>
</feature>
<dbReference type="InterPro" id="IPR016186">
    <property type="entry name" value="C-type_lectin-like/link_sf"/>
</dbReference>
<gene>
    <name evidence="4" type="ORF">MSPICULIGERA_LOCUS17773</name>
</gene>
<evidence type="ECO:0000313" key="4">
    <source>
        <dbReference type="EMBL" id="CAJ0579560.1"/>
    </source>
</evidence>
<keyword evidence="1" id="KW-1015">Disulfide bond</keyword>
<reference evidence="4" key="1">
    <citation type="submission" date="2023-06" db="EMBL/GenBank/DDBJ databases">
        <authorList>
            <person name="Delattre M."/>
        </authorList>
    </citation>
    <scope>NUCLEOTIDE SEQUENCE</scope>
    <source>
        <strain evidence="4">AF72</strain>
    </source>
</reference>
<dbReference type="Gene3D" id="3.10.100.10">
    <property type="entry name" value="Mannose-Binding Protein A, subunit A"/>
    <property type="match status" value="2"/>
</dbReference>
<feature type="non-terminal residue" evidence="4">
    <location>
        <position position="1"/>
    </location>
</feature>
<dbReference type="Proteomes" id="UP001177023">
    <property type="component" value="Unassembled WGS sequence"/>
</dbReference>
<dbReference type="EMBL" id="CATQJA010002657">
    <property type="protein sequence ID" value="CAJ0579560.1"/>
    <property type="molecule type" value="Genomic_DNA"/>
</dbReference>
<accession>A0AA36GBN1</accession>
<comment type="caution">
    <text evidence="4">The sequence shown here is derived from an EMBL/GenBank/DDBJ whole genome shotgun (WGS) entry which is preliminary data.</text>
</comment>
<evidence type="ECO:0000256" key="1">
    <source>
        <dbReference type="ARBA" id="ARBA00023157"/>
    </source>
</evidence>
<feature type="chain" id="PRO_5041268375" description="C-type lectin domain-containing protein" evidence="2">
    <location>
        <begin position="17"/>
        <end position="299"/>
    </location>
</feature>
<organism evidence="4 5">
    <name type="scientific">Mesorhabditis spiculigera</name>
    <dbReference type="NCBI Taxonomy" id="96644"/>
    <lineage>
        <taxon>Eukaryota</taxon>
        <taxon>Metazoa</taxon>
        <taxon>Ecdysozoa</taxon>
        <taxon>Nematoda</taxon>
        <taxon>Chromadorea</taxon>
        <taxon>Rhabditida</taxon>
        <taxon>Rhabditina</taxon>
        <taxon>Rhabditomorpha</taxon>
        <taxon>Rhabditoidea</taxon>
        <taxon>Rhabditidae</taxon>
        <taxon>Mesorhabditinae</taxon>
        <taxon>Mesorhabditis</taxon>
    </lineage>
</organism>
<dbReference type="PANTHER" id="PTHR22991">
    <property type="entry name" value="PROTEIN CBG13490"/>
    <property type="match status" value="1"/>
</dbReference>
<dbReference type="PANTHER" id="PTHR22991:SF40">
    <property type="entry name" value="PROTEIN CBG13490"/>
    <property type="match status" value="1"/>
</dbReference>
<evidence type="ECO:0000256" key="2">
    <source>
        <dbReference type="SAM" id="SignalP"/>
    </source>
</evidence>
<dbReference type="Pfam" id="PF00059">
    <property type="entry name" value="Lectin_C"/>
    <property type="match status" value="2"/>
</dbReference>
<name>A0AA36GBN1_9BILA</name>
<dbReference type="InterPro" id="IPR050976">
    <property type="entry name" value="Snaclec"/>
</dbReference>
<dbReference type="InterPro" id="IPR001304">
    <property type="entry name" value="C-type_lectin-like"/>
</dbReference>
<dbReference type="AlphaFoldDB" id="A0AA36GBN1"/>
<evidence type="ECO:0000313" key="5">
    <source>
        <dbReference type="Proteomes" id="UP001177023"/>
    </source>
</evidence>
<evidence type="ECO:0000259" key="3">
    <source>
        <dbReference type="PROSITE" id="PS50041"/>
    </source>
</evidence>
<keyword evidence="2" id="KW-0732">Signal</keyword>